<dbReference type="GO" id="GO:0005524">
    <property type="term" value="F:ATP binding"/>
    <property type="evidence" value="ECO:0007669"/>
    <property type="project" value="UniProtKB-KW"/>
</dbReference>
<dbReference type="CDD" id="cd02038">
    <property type="entry name" value="FlhG-like"/>
    <property type="match status" value="1"/>
</dbReference>
<gene>
    <name evidence="5" type="ORF">CfE428DRAFT_5411</name>
</gene>
<accession>B4D921</accession>
<dbReference type="SUPFAM" id="SSF52540">
    <property type="entry name" value="P-loop containing nucleoside triphosphate hydrolases"/>
    <property type="match status" value="1"/>
</dbReference>
<feature type="region of interest" description="Disordered" evidence="3">
    <location>
        <begin position="1"/>
        <end position="20"/>
    </location>
</feature>
<dbReference type="RefSeq" id="WP_006982732.1">
    <property type="nucleotide sequence ID" value="NZ_ABVL01000024.1"/>
</dbReference>
<proteinExistence type="predicted"/>
<dbReference type="Proteomes" id="UP000005824">
    <property type="component" value="Unassembled WGS sequence"/>
</dbReference>
<dbReference type="InterPro" id="IPR033875">
    <property type="entry name" value="FlhG"/>
</dbReference>
<feature type="domain" description="CobQ/CobB/MinD/ParA nucleotide binding" evidence="4">
    <location>
        <begin position="85"/>
        <end position="301"/>
    </location>
</feature>
<reference evidence="5 6" key="1">
    <citation type="journal article" date="2011" name="J. Bacteriol.">
        <title>Genome sequence of Chthoniobacter flavus Ellin428, an aerobic heterotrophic soil bacterium.</title>
        <authorList>
            <person name="Kant R."/>
            <person name="van Passel M.W."/>
            <person name="Palva A."/>
            <person name="Lucas S."/>
            <person name="Lapidus A."/>
            <person name="Glavina Del Rio T."/>
            <person name="Dalin E."/>
            <person name="Tice H."/>
            <person name="Bruce D."/>
            <person name="Goodwin L."/>
            <person name="Pitluck S."/>
            <person name="Larimer F.W."/>
            <person name="Land M.L."/>
            <person name="Hauser L."/>
            <person name="Sangwan P."/>
            <person name="de Vos W.M."/>
            <person name="Janssen P.H."/>
            <person name="Smidt H."/>
        </authorList>
    </citation>
    <scope>NUCLEOTIDE SEQUENCE [LARGE SCALE GENOMIC DNA]</scope>
    <source>
        <strain evidence="5 6">Ellin428</strain>
    </source>
</reference>
<evidence type="ECO:0000313" key="5">
    <source>
        <dbReference type="EMBL" id="EDY17066.1"/>
    </source>
</evidence>
<keyword evidence="2" id="KW-0067">ATP-binding</keyword>
<evidence type="ECO:0000313" key="6">
    <source>
        <dbReference type="Proteomes" id="UP000005824"/>
    </source>
</evidence>
<dbReference type="eggNOG" id="COG0455">
    <property type="taxonomic scope" value="Bacteria"/>
</dbReference>
<dbReference type="GO" id="GO:0051782">
    <property type="term" value="P:negative regulation of cell division"/>
    <property type="evidence" value="ECO:0007669"/>
    <property type="project" value="TreeGrafter"/>
</dbReference>
<evidence type="ECO:0000259" key="4">
    <source>
        <dbReference type="Pfam" id="PF01656"/>
    </source>
</evidence>
<dbReference type="Pfam" id="PF01656">
    <property type="entry name" value="CbiA"/>
    <property type="match status" value="1"/>
</dbReference>
<sequence>MSISTQSILETGANGMPSAPEPSQLQFIERTFSDFLAERPSDDERIRAWRRDLMLWVHQRIFHFRDSVAEVRSELNATFRRTRTIAVTSGKGGVGKTTFSVNFAIACAQLGRRVLLFDADFGMANVHIYAGVNPKATLLDVVDGRAGFSDVMVPGPGGIQMICGTSGASRLSDLNLLAIESLGQQLLRAAADFDVLIIDTAAGISAAVTHFLNLAQDSIVLATPALASTLDAYGVIKLAYETRLTTRMHLLVNQADGEQEAGRVRERIAGCAERYLNTSVHTLGFLRRDPAFERSAQSRRPLLLGDPENANAKCIAAIAAQFLEVDQSVRTAACEPEPSCAAA</sequence>
<dbReference type="GO" id="GO:0016887">
    <property type="term" value="F:ATP hydrolysis activity"/>
    <property type="evidence" value="ECO:0007669"/>
    <property type="project" value="TreeGrafter"/>
</dbReference>
<dbReference type="InParanoid" id="B4D921"/>
<dbReference type="FunCoup" id="B4D921">
    <property type="interactions" value="500"/>
</dbReference>
<keyword evidence="1" id="KW-0547">Nucleotide-binding</keyword>
<dbReference type="GO" id="GO:0009898">
    <property type="term" value="C:cytoplasmic side of plasma membrane"/>
    <property type="evidence" value="ECO:0007669"/>
    <property type="project" value="TreeGrafter"/>
</dbReference>
<dbReference type="AlphaFoldDB" id="B4D921"/>
<dbReference type="Gene3D" id="3.40.50.300">
    <property type="entry name" value="P-loop containing nucleotide triphosphate hydrolases"/>
    <property type="match status" value="1"/>
</dbReference>
<name>B4D921_9BACT</name>
<dbReference type="EMBL" id="ABVL01000024">
    <property type="protein sequence ID" value="EDY17066.1"/>
    <property type="molecule type" value="Genomic_DNA"/>
</dbReference>
<dbReference type="InterPro" id="IPR002586">
    <property type="entry name" value="CobQ/CobB/MinD/ParA_Nub-bd_dom"/>
</dbReference>
<dbReference type="GO" id="GO:0005829">
    <property type="term" value="C:cytosol"/>
    <property type="evidence" value="ECO:0007669"/>
    <property type="project" value="TreeGrafter"/>
</dbReference>
<dbReference type="PANTHER" id="PTHR43384">
    <property type="entry name" value="SEPTUM SITE-DETERMINING PROTEIN MIND HOMOLOG, CHLOROPLASTIC-RELATED"/>
    <property type="match status" value="1"/>
</dbReference>
<protein>
    <submittedName>
        <fullName evidence="5">Cobyrinic acid ac-diamide synthase</fullName>
    </submittedName>
</protein>
<keyword evidence="6" id="KW-1185">Reference proteome</keyword>
<dbReference type="InterPro" id="IPR050625">
    <property type="entry name" value="ParA/MinD_ATPase"/>
</dbReference>
<evidence type="ECO:0000256" key="3">
    <source>
        <dbReference type="SAM" id="MobiDB-lite"/>
    </source>
</evidence>
<dbReference type="STRING" id="497964.CfE428DRAFT_5411"/>
<dbReference type="InterPro" id="IPR027417">
    <property type="entry name" value="P-loop_NTPase"/>
</dbReference>
<comment type="caution">
    <text evidence="5">The sequence shown here is derived from an EMBL/GenBank/DDBJ whole genome shotgun (WGS) entry which is preliminary data.</text>
</comment>
<organism evidence="5 6">
    <name type="scientific">Chthoniobacter flavus Ellin428</name>
    <dbReference type="NCBI Taxonomy" id="497964"/>
    <lineage>
        <taxon>Bacteria</taxon>
        <taxon>Pseudomonadati</taxon>
        <taxon>Verrucomicrobiota</taxon>
        <taxon>Spartobacteria</taxon>
        <taxon>Chthoniobacterales</taxon>
        <taxon>Chthoniobacteraceae</taxon>
        <taxon>Chthoniobacter</taxon>
    </lineage>
</organism>
<dbReference type="PANTHER" id="PTHR43384:SF4">
    <property type="entry name" value="CELLULOSE BIOSYNTHESIS PROTEIN BCSQ-RELATED"/>
    <property type="match status" value="1"/>
</dbReference>
<evidence type="ECO:0000256" key="1">
    <source>
        <dbReference type="ARBA" id="ARBA00022741"/>
    </source>
</evidence>
<evidence type="ECO:0000256" key="2">
    <source>
        <dbReference type="ARBA" id="ARBA00022840"/>
    </source>
</evidence>